<feature type="compositionally biased region" description="Polar residues" evidence="1">
    <location>
        <begin position="1"/>
        <end position="14"/>
    </location>
</feature>
<evidence type="ECO:0000256" key="1">
    <source>
        <dbReference type="SAM" id="MobiDB-lite"/>
    </source>
</evidence>
<reference evidence="3 4" key="1">
    <citation type="journal article" date="2013" name="BMC Genomics">
        <title>Genomics-driven discovery of the pneumocandin biosynthetic gene cluster in the fungus Glarea lozoyensis.</title>
        <authorList>
            <person name="Chen L."/>
            <person name="Yue Q."/>
            <person name="Zhang X."/>
            <person name="Xiang M."/>
            <person name="Wang C."/>
            <person name="Li S."/>
            <person name="Che Y."/>
            <person name="Ortiz-Lopez F.J."/>
            <person name="Bills G.F."/>
            <person name="Liu X."/>
            <person name="An Z."/>
        </authorList>
    </citation>
    <scope>NUCLEOTIDE SEQUENCE [LARGE SCALE GENOMIC DNA]</scope>
    <source>
        <strain evidence="4">ATCC 20868 / MF5171</strain>
    </source>
</reference>
<dbReference type="CDD" id="cd19481">
    <property type="entry name" value="RecA-like_protease"/>
    <property type="match status" value="1"/>
</dbReference>
<dbReference type="Proteomes" id="UP000016922">
    <property type="component" value="Unassembled WGS sequence"/>
</dbReference>
<dbReference type="HOGENOM" id="CLU_004471_6_0_1"/>
<dbReference type="OMA" id="SKWFRLA"/>
<feature type="region of interest" description="Disordered" evidence="1">
    <location>
        <begin position="1"/>
        <end position="79"/>
    </location>
</feature>
<organism evidence="3 4">
    <name type="scientific">Glarea lozoyensis (strain ATCC 20868 / MF5171)</name>
    <dbReference type="NCBI Taxonomy" id="1116229"/>
    <lineage>
        <taxon>Eukaryota</taxon>
        <taxon>Fungi</taxon>
        <taxon>Dikarya</taxon>
        <taxon>Ascomycota</taxon>
        <taxon>Pezizomycotina</taxon>
        <taxon>Leotiomycetes</taxon>
        <taxon>Helotiales</taxon>
        <taxon>Helotiaceae</taxon>
        <taxon>Glarea</taxon>
    </lineage>
</organism>
<dbReference type="SMART" id="SM00382">
    <property type="entry name" value="AAA"/>
    <property type="match status" value="1"/>
</dbReference>
<dbReference type="GO" id="GO:0016887">
    <property type="term" value="F:ATP hydrolysis activity"/>
    <property type="evidence" value="ECO:0007669"/>
    <property type="project" value="InterPro"/>
</dbReference>
<proteinExistence type="predicted"/>
<feature type="domain" description="AAA+ ATPase" evidence="2">
    <location>
        <begin position="677"/>
        <end position="804"/>
    </location>
</feature>
<dbReference type="Gene3D" id="3.40.50.300">
    <property type="entry name" value="P-loop containing nucleotide triphosphate hydrolases"/>
    <property type="match status" value="1"/>
</dbReference>
<evidence type="ECO:0000313" key="3">
    <source>
        <dbReference type="EMBL" id="EPE33815.1"/>
    </source>
</evidence>
<accession>S3D7V5</accession>
<dbReference type="OrthoDB" id="10042665at2759"/>
<evidence type="ECO:0000259" key="2">
    <source>
        <dbReference type="SMART" id="SM00382"/>
    </source>
</evidence>
<keyword evidence="3" id="KW-0378">Hydrolase</keyword>
<dbReference type="PANTHER" id="PTHR46411">
    <property type="entry name" value="FAMILY ATPASE, PUTATIVE-RELATED"/>
    <property type="match status" value="1"/>
</dbReference>
<protein>
    <submittedName>
        <fullName evidence="3">p-loop containing nucleoside triphosphate hydrolase</fullName>
    </submittedName>
</protein>
<dbReference type="InterPro" id="IPR027417">
    <property type="entry name" value="P-loop_NTPase"/>
</dbReference>
<evidence type="ECO:0000313" key="4">
    <source>
        <dbReference type="Proteomes" id="UP000016922"/>
    </source>
</evidence>
<dbReference type="eggNOG" id="KOG0742">
    <property type="taxonomic scope" value="Eukaryota"/>
</dbReference>
<dbReference type="AlphaFoldDB" id="S3D7V5"/>
<dbReference type="SUPFAM" id="SSF52540">
    <property type="entry name" value="P-loop containing nucleoside triphosphate hydrolases"/>
    <property type="match status" value="1"/>
</dbReference>
<dbReference type="PANTHER" id="PTHR46411:SF4">
    <property type="entry name" value="AAA+ ATPASE DOMAIN-CONTAINING PROTEIN"/>
    <property type="match status" value="1"/>
</dbReference>
<dbReference type="Pfam" id="PF23232">
    <property type="entry name" value="AAA_lid_13"/>
    <property type="match status" value="1"/>
</dbReference>
<dbReference type="InterPro" id="IPR003959">
    <property type="entry name" value="ATPase_AAA_core"/>
</dbReference>
<dbReference type="InterPro" id="IPR003593">
    <property type="entry name" value="AAA+_ATPase"/>
</dbReference>
<gene>
    <name evidence="3" type="ORF">GLAREA_06828</name>
</gene>
<name>S3D7V5_GLAL2</name>
<dbReference type="GeneID" id="19465881"/>
<dbReference type="InterPro" id="IPR056599">
    <property type="entry name" value="AAA_lid_fung"/>
</dbReference>
<keyword evidence="4" id="KW-1185">Reference proteome</keyword>
<dbReference type="RefSeq" id="XP_008078967.1">
    <property type="nucleotide sequence ID" value="XM_008080776.1"/>
</dbReference>
<feature type="compositionally biased region" description="Polar residues" evidence="1">
    <location>
        <begin position="29"/>
        <end position="41"/>
    </location>
</feature>
<sequence>MTDTVDSSSPTEVQVNRPASEIGSKIKESLTSLTTGPSPASSDEPLRTPSSDEKVDPDGAVNDSKDPKPSSEQPASDVKNHPHLWCKVSRRNHIALMDWSIYVCPACGDKLKRPKELDSPNKKHYEQPPSPEDGYYGIRPLSPPPWMLPPPLISNTKKENTEKDPQFEYKIRYLDQSGGVLRTDVWPGPFNLEEARGKSADYSANTILTIITLLQTDVPGINDHRRGPISPYMGPQAHNYGVNDVEVKGDMITIHSRPIIKALRRFITYWPETSVMGNSITVTEPYSIIIHHLDQLVAYQATYKDNEQGNEAPTGCLVEEEVCDKTTYEHIQVLRDFLDGSHKKEIADERLRHLRSPSVVTYPMLWMVLKPGVTVYTEISGRLAACVVSHVRFTPAIFKNAGAYHLQLWYLDFDGRYVGRRKHFTTVFPFDGEREVTSLNVFPAANFDAEDGGELRKMLEARGEKWYKLLTPRQMHYKGDSFGAECRWYEGRVMIDTASYYHNEQNRDYLDYPPPPPPPGSRPSLKELNFKEKYEKPNVGMIEDSEDFALCNCDDCHANPHRRQNPKFKYAEYDDLDPKKIDSLDIVDASGKIDKHRYLLCSRKLIGFVLKTRKWEALDVECCEIPKINNKAIDNLVMPEHRLTMIKALVNRYTNPDDTSGKGSSPWTADFIANKGEGQIFLLHGSPGVGKTYTAECIAEATSRPLLALTCGDIGTNELQMEDQLSKWFRLAEIWGAVMLIDEADVYLEKRQLSDLQRNSLVSVFLRTMEYYRGILFLTTNRVGHFDDAFVSRIHVVIHYPKFSDRDRNDIWKQFFKKLEDERSRDISISRGARKFVLEDKEMLHIQWNGREIRNAFQTAVALAEYRFLKQTDKEPGDKARLEEEDFHNVCEMAGAFRKYLKGVALGADEDQRAINERTRNDVGGEW</sequence>
<dbReference type="Pfam" id="PF00004">
    <property type="entry name" value="AAA"/>
    <property type="match status" value="1"/>
</dbReference>
<dbReference type="Pfam" id="PF22942">
    <property type="entry name" value="DUF7025"/>
    <property type="match status" value="1"/>
</dbReference>
<dbReference type="EMBL" id="KE145357">
    <property type="protein sequence ID" value="EPE33815.1"/>
    <property type="molecule type" value="Genomic_DNA"/>
</dbReference>
<dbReference type="GO" id="GO:0005524">
    <property type="term" value="F:ATP binding"/>
    <property type="evidence" value="ECO:0007669"/>
    <property type="project" value="InterPro"/>
</dbReference>
<feature type="region of interest" description="Disordered" evidence="1">
    <location>
        <begin position="112"/>
        <end position="141"/>
    </location>
</feature>
<dbReference type="KEGG" id="glz:GLAREA_06828"/>
<feature type="compositionally biased region" description="Basic and acidic residues" evidence="1">
    <location>
        <begin position="112"/>
        <end position="126"/>
    </location>
</feature>
<feature type="compositionally biased region" description="Basic and acidic residues" evidence="1">
    <location>
        <begin position="44"/>
        <end position="69"/>
    </location>
</feature>
<dbReference type="InterPro" id="IPR054289">
    <property type="entry name" value="DUF7025"/>
</dbReference>